<dbReference type="EMBL" id="CADCSY010000035">
    <property type="protein sequence ID" value="CAA9223377.1"/>
    <property type="molecule type" value="Genomic_DNA"/>
</dbReference>
<gene>
    <name evidence="2" type="ORF">AVDCRST_MAG20-853</name>
</gene>
<feature type="region of interest" description="Disordered" evidence="1">
    <location>
        <begin position="29"/>
        <end position="48"/>
    </location>
</feature>
<dbReference type="AlphaFoldDB" id="A0A6J4HHJ0"/>
<proteinExistence type="predicted"/>
<reference evidence="2" key="1">
    <citation type="submission" date="2020-02" db="EMBL/GenBank/DDBJ databases">
        <authorList>
            <person name="Meier V. D."/>
        </authorList>
    </citation>
    <scope>NUCLEOTIDE SEQUENCE</scope>
    <source>
        <strain evidence="2">AVDCRST_MAG20</strain>
    </source>
</reference>
<sequence length="48" mass="4991">MLNGRWTPRVVGLQIGWGPAAEVDVGVLPRTPRTDLAPPGPAGSLGTR</sequence>
<evidence type="ECO:0000313" key="2">
    <source>
        <dbReference type="EMBL" id="CAA9223377.1"/>
    </source>
</evidence>
<protein>
    <submittedName>
        <fullName evidence="2">Uncharacterized protein</fullName>
    </submittedName>
</protein>
<evidence type="ECO:0000256" key="1">
    <source>
        <dbReference type="SAM" id="MobiDB-lite"/>
    </source>
</evidence>
<accession>A0A6J4HHJ0</accession>
<name>A0A6J4HHJ0_9ACTN</name>
<organism evidence="2">
    <name type="scientific">uncultured Acidimicrobiales bacterium</name>
    <dbReference type="NCBI Taxonomy" id="310071"/>
    <lineage>
        <taxon>Bacteria</taxon>
        <taxon>Bacillati</taxon>
        <taxon>Actinomycetota</taxon>
        <taxon>Acidimicrobiia</taxon>
        <taxon>Acidimicrobiales</taxon>
        <taxon>environmental samples</taxon>
    </lineage>
</organism>